<dbReference type="GO" id="GO:0016787">
    <property type="term" value="F:hydrolase activity"/>
    <property type="evidence" value="ECO:0007669"/>
    <property type="project" value="UniProtKB-UniRule"/>
</dbReference>
<accession>A0A0H4I182</accession>
<dbReference type="Gene3D" id="3.40.1090.10">
    <property type="entry name" value="Cytosolic phospholipase A2 catalytic domain"/>
    <property type="match status" value="2"/>
</dbReference>
<evidence type="ECO:0000256" key="3">
    <source>
        <dbReference type="ARBA" id="ARBA00023098"/>
    </source>
</evidence>
<dbReference type="KEGG" id="mpq:ABA45_10120"/>
<keyword evidence="1 4" id="KW-0378">Hydrolase</keyword>
<keyword evidence="3 4" id="KW-0443">Lipid metabolism</keyword>
<dbReference type="PATRIC" id="fig|330734.3.peg.2128"/>
<evidence type="ECO:0000256" key="2">
    <source>
        <dbReference type="ARBA" id="ARBA00022963"/>
    </source>
</evidence>
<feature type="region of interest" description="Disordered" evidence="5">
    <location>
        <begin position="283"/>
        <end position="333"/>
    </location>
</feature>
<evidence type="ECO:0000256" key="4">
    <source>
        <dbReference type="PROSITE-ProRule" id="PRU01161"/>
    </source>
</evidence>
<feature type="active site" description="Nucleophile" evidence="4">
    <location>
        <position position="94"/>
    </location>
</feature>
<dbReference type="InterPro" id="IPR050301">
    <property type="entry name" value="NTE"/>
</dbReference>
<comment type="caution">
    <text evidence="4">Lacks conserved residue(s) required for the propagation of feature annotation.</text>
</comment>
<dbReference type="AlphaFoldDB" id="A0A0H4I182"/>
<reference evidence="7 8" key="1">
    <citation type="submission" date="2015-05" db="EMBL/GenBank/DDBJ databases">
        <title>Complete genome of Marinobacter psychrophilus strain 20041T isolated from sea-ice of the Canadian Basin.</title>
        <authorList>
            <person name="Song L."/>
            <person name="Ren L."/>
            <person name="Yu Y."/>
            <person name="Wang X."/>
        </authorList>
    </citation>
    <scope>NUCLEOTIDE SEQUENCE [LARGE SCALE GENOMIC DNA]</scope>
    <source>
        <strain evidence="7 8">20041</strain>
    </source>
</reference>
<protein>
    <submittedName>
        <fullName evidence="7">Alpha/beta hydrolase</fullName>
    </submittedName>
</protein>
<feature type="short sequence motif" description="DGA/G" evidence="4">
    <location>
        <begin position="208"/>
        <end position="210"/>
    </location>
</feature>
<organism evidence="7 8">
    <name type="scientific">Marinobacter psychrophilus</name>
    <dbReference type="NCBI Taxonomy" id="330734"/>
    <lineage>
        <taxon>Bacteria</taxon>
        <taxon>Pseudomonadati</taxon>
        <taxon>Pseudomonadota</taxon>
        <taxon>Gammaproteobacteria</taxon>
        <taxon>Pseudomonadales</taxon>
        <taxon>Marinobacteraceae</taxon>
        <taxon>Marinobacter</taxon>
    </lineage>
</organism>
<feature type="domain" description="PNPLA" evidence="6">
    <location>
        <begin position="61"/>
        <end position="221"/>
    </location>
</feature>
<dbReference type="InterPro" id="IPR016035">
    <property type="entry name" value="Acyl_Trfase/lysoPLipase"/>
</dbReference>
<feature type="compositionally biased region" description="Basic and acidic residues" evidence="5">
    <location>
        <begin position="285"/>
        <end position="299"/>
    </location>
</feature>
<evidence type="ECO:0000256" key="5">
    <source>
        <dbReference type="SAM" id="MobiDB-lite"/>
    </source>
</evidence>
<dbReference type="Proteomes" id="UP000036406">
    <property type="component" value="Chromosome"/>
</dbReference>
<sequence>MTSKNDDKTVADKSLTAGSVKTAASSSSVVVESGGLASAAASETGKDKKLAPRQKRATVALALGSGGARGYAHIGAIEVLNERGYEIIAISGCSMGALVGGMYAAGKLQQYKDWVTGLGQFDVLKLLDVTFSAVGAIRGEKIFSIVSDILGDTRIEDLPIAFTSVATDLLGHKEIWFQEGPLDQAIRASVAIPGVVTPLVLNGRVLVDGATLNPLPIIPTISAHADLIVAVNLAGEEERSQRLSDAAFTSLDDDDDSEEWMSAMREKASRWFDWDTLKGLAGGKVDGEPAEDKINREVQKQNAKKQRKQAEEEAAQSLKSAEPTSTSKTQDEGQTINWEKLGIGKFEVMNLAIETMQSVLVQYKIAGYPPDLLVNVPKNVCRSYDFHKAPELIQLGRERMAAALDRYEQDHSSSGPLAV</sequence>
<keyword evidence="8" id="KW-1185">Reference proteome</keyword>
<gene>
    <name evidence="7" type="ORF">ABA45_10120</name>
</gene>
<dbReference type="InterPro" id="IPR002641">
    <property type="entry name" value="PNPLA_dom"/>
</dbReference>
<name>A0A0H4I182_9GAMM</name>
<dbReference type="STRING" id="330734.ABA45_10120"/>
<dbReference type="PANTHER" id="PTHR14226:SF76">
    <property type="entry name" value="NTE FAMILY PROTEIN RSSA"/>
    <property type="match status" value="1"/>
</dbReference>
<dbReference type="SUPFAM" id="SSF52151">
    <property type="entry name" value="FabD/lysophospholipase-like"/>
    <property type="match status" value="1"/>
</dbReference>
<dbReference type="EMBL" id="CP011494">
    <property type="protein sequence ID" value="AKO52721.1"/>
    <property type="molecule type" value="Genomic_DNA"/>
</dbReference>
<evidence type="ECO:0000259" key="6">
    <source>
        <dbReference type="PROSITE" id="PS51635"/>
    </source>
</evidence>
<dbReference type="RefSeq" id="WP_048385833.1">
    <property type="nucleotide sequence ID" value="NZ_CP011494.1"/>
</dbReference>
<dbReference type="PROSITE" id="PS51635">
    <property type="entry name" value="PNPLA"/>
    <property type="match status" value="1"/>
</dbReference>
<dbReference type="GO" id="GO:0016042">
    <property type="term" value="P:lipid catabolic process"/>
    <property type="evidence" value="ECO:0007669"/>
    <property type="project" value="UniProtKB-UniRule"/>
</dbReference>
<evidence type="ECO:0000256" key="1">
    <source>
        <dbReference type="ARBA" id="ARBA00022801"/>
    </source>
</evidence>
<feature type="active site" description="Proton acceptor" evidence="4">
    <location>
        <position position="208"/>
    </location>
</feature>
<dbReference type="PANTHER" id="PTHR14226">
    <property type="entry name" value="NEUROPATHY TARGET ESTERASE/SWISS CHEESE D.MELANOGASTER"/>
    <property type="match status" value="1"/>
</dbReference>
<evidence type="ECO:0000313" key="8">
    <source>
        <dbReference type="Proteomes" id="UP000036406"/>
    </source>
</evidence>
<feature type="compositionally biased region" description="Polar residues" evidence="5">
    <location>
        <begin position="317"/>
        <end position="333"/>
    </location>
</feature>
<proteinExistence type="predicted"/>
<evidence type="ECO:0000313" key="7">
    <source>
        <dbReference type="EMBL" id="AKO52721.1"/>
    </source>
</evidence>
<dbReference type="Pfam" id="PF01734">
    <property type="entry name" value="Patatin"/>
    <property type="match status" value="1"/>
</dbReference>
<keyword evidence="2 4" id="KW-0442">Lipid degradation</keyword>
<feature type="short sequence motif" description="GXSXG" evidence="4">
    <location>
        <begin position="92"/>
        <end position="96"/>
    </location>
</feature>